<protein>
    <recommendedName>
        <fullName evidence="3">Small ribosomal subunit protein eS24</fullName>
    </recommendedName>
</protein>
<dbReference type="AlphaFoldDB" id="A0A915SHW7"/>
<dbReference type="InterPro" id="IPR012678">
    <property type="entry name" value="Ribosomal_uL23/eL15/eS24_sf"/>
</dbReference>
<comment type="similarity">
    <text evidence="3">Belongs to the eukaryotic ribosomal protein eS24 family.</text>
</comment>
<keyword evidence="2 3" id="KW-0687">Ribonucleoprotein</keyword>
<evidence type="ECO:0000256" key="2">
    <source>
        <dbReference type="ARBA" id="ARBA00023274"/>
    </source>
</evidence>
<dbReference type="InterPro" id="IPR001976">
    <property type="entry name" value="Ribosomal_eS24"/>
</dbReference>
<reference evidence="5" key="1">
    <citation type="journal article" date="2022" name="Int. J. Syst. Evol. Microbiol.">
        <title>Nanobdella aerobiophila gen. nov., sp. nov., a thermoacidophilic, obligate ectosymbiotic archaeon, and proposal of Nanobdellaceae fam. nov., Nanobdellales ord. nov. and Nanobdellia class. nov.</title>
        <authorList>
            <person name="Kato S."/>
            <person name="Ogasawara A."/>
            <person name="Itoh T."/>
            <person name="Sakai H.D."/>
            <person name="Shimizu M."/>
            <person name="Yuki M."/>
            <person name="Kaneko M."/>
            <person name="Takashina T."/>
            <person name="Ohkuma M."/>
        </authorList>
    </citation>
    <scope>NUCLEOTIDE SEQUENCE [LARGE SCALE GENOMIC DNA]</scope>
    <source>
        <strain evidence="5">MJ1</strain>
    </source>
</reference>
<dbReference type="Pfam" id="PF01282">
    <property type="entry name" value="Ribosomal_S24e"/>
    <property type="match status" value="1"/>
</dbReference>
<dbReference type="Proteomes" id="UP001055553">
    <property type="component" value="Chromosome"/>
</dbReference>
<dbReference type="GO" id="GO:0003735">
    <property type="term" value="F:structural constituent of ribosome"/>
    <property type="evidence" value="ECO:0007669"/>
    <property type="project" value="InterPro"/>
</dbReference>
<dbReference type="GO" id="GO:0006412">
    <property type="term" value="P:translation"/>
    <property type="evidence" value="ECO:0007669"/>
    <property type="project" value="UniProtKB-UniRule"/>
</dbReference>
<evidence type="ECO:0000313" key="5">
    <source>
        <dbReference type="Proteomes" id="UP001055553"/>
    </source>
</evidence>
<dbReference type="HAMAP" id="MF_00545">
    <property type="entry name" value="Ribosomal_eS24"/>
    <property type="match status" value="1"/>
</dbReference>
<dbReference type="InterPro" id="IPR012677">
    <property type="entry name" value="Nucleotide-bd_a/b_plait_sf"/>
</dbReference>
<keyword evidence="5" id="KW-1185">Reference proteome</keyword>
<dbReference type="EMBL" id="AP019769">
    <property type="protein sequence ID" value="BBL45272.1"/>
    <property type="molecule type" value="Genomic_DNA"/>
</dbReference>
<gene>
    <name evidence="3" type="primary">rps24e</name>
    <name evidence="4" type="ORF">MJ1_0097</name>
</gene>
<name>A0A915SHW7_9ARCH</name>
<organism evidence="4 5">
    <name type="scientific">Nanobdella aerobiophila</name>
    <dbReference type="NCBI Taxonomy" id="2586965"/>
    <lineage>
        <taxon>Archaea</taxon>
        <taxon>Nanobdellota</taxon>
        <taxon>Nanobdellia</taxon>
        <taxon>Nanobdellales</taxon>
        <taxon>Nanobdellaceae</taxon>
        <taxon>Nanobdella</taxon>
    </lineage>
</organism>
<dbReference type="PANTHER" id="PTHR10496">
    <property type="entry name" value="40S RIBOSOMAL PROTEIN S24"/>
    <property type="match status" value="1"/>
</dbReference>
<dbReference type="Gene3D" id="3.30.70.330">
    <property type="match status" value="1"/>
</dbReference>
<accession>A0A915SHW7</accession>
<evidence type="ECO:0000313" key="4">
    <source>
        <dbReference type="EMBL" id="BBL45272.1"/>
    </source>
</evidence>
<dbReference type="SUPFAM" id="SSF54189">
    <property type="entry name" value="Ribosomal proteins S24e, L23 and L15e"/>
    <property type="match status" value="1"/>
</dbReference>
<dbReference type="GeneID" id="74568048"/>
<dbReference type="RefSeq" id="WP_258393311.1">
    <property type="nucleotide sequence ID" value="NZ_AP019769.1"/>
</dbReference>
<dbReference type="KEGG" id="naer:MJ1_0097"/>
<keyword evidence="1 3" id="KW-0689">Ribosomal protein</keyword>
<dbReference type="GO" id="GO:0005840">
    <property type="term" value="C:ribosome"/>
    <property type="evidence" value="ECO:0007669"/>
    <property type="project" value="UniProtKB-KW"/>
</dbReference>
<proteinExistence type="inferred from homology"/>
<sequence length="94" mass="11030">MEINIINREKNELFNREELVVKIDHKNEATPKRDDIKSKVAAMVGKDDKLVVVRKIITEYGKQSSKAYINVYDDQNLLLKLEPKHILKRNKIIQ</sequence>
<dbReference type="GO" id="GO:1990904">
    <property type="term" value="C:ribonucleoprotein complex"/>
    <property type="evidence" value="ECO:0007669"/>
    <property type="project" value="UniProtKB-KW"/>
</dbReference>
<evidence type="ECO:0000256" key="3">
    <source>
        <dbReference type="HAMAP-Rule" id="MF_00545"/>
    </source>
</evidence>
<evidence type="ECO:0000256" key="1">
    <source>
        <dbReference type="ARBA" id="ARBA00022980"/>
    </source>
</evidence>